<comment type="caution">
    <text evidence="2">The sequence shown here is derived from an EMBL/GenBank/DDBJ whole genome shotgun (WGS) entry which is preliminary data.</text>
</comment>
<dbReference type="AlphaFoldDB" id="A0A9P5C2I4"/>
<organism evidence="2 3">
    <name type="scientific">Didymella heteroderae</name>
    <dbReference type="NCBI Taxonomy" id="1769908"/>
    <lineage>
        <taxon>Eukaryota</taxon>
        <taxon>Fungi</taxon>
        <taxon>Dikarya</taxon>
        <taxon>Ascomycota</taxon>
        <taxon>Pezizomycotina</taxon>
        <taxon>Dothideomycetes</taxon>
        <taxon>Pleosporomycetidae</taxon>
        <taxon>Pleosporales</taxon>
        <taxon>Pleosporineae</taxon>
        <taxon>Didymellaceae</taxon>
        <taxon>Didymella</taxon>
    </lineage>
</organism>
<dbReference type="EMBL" id="SWKV01000024">
    <property type="protein sequence ID" value="KAF3040731.1"/>
    <property type="molecule type" value="Genomic_DNA"/>
</dbReference>
<feature type="region of interest" description="Disordered" evidence="1">
    <location>
        <begin position="38"/>
        <end position="77"/>
    </location>
</feature>
<dbReference type="Proteomes" id="UP000758155">
    <property type="component" value="Unassembled WGS sequence"/>
</dbReference>
<gene>
    <name evidence="2" type="ORF">E8E12_008181</name>
</gene>
<proteinExistence type="predicted"/>
<feature type="compositionally biased region" description="Basic and acidic residues" evidence="1">
    <location>
        <begin position="38"/>
        <end position="67"/>
    </location>
</feature>
<protein>
    <submittedName>
        <fullName evidence="2">Uncharacterized protein</fullName>
    </submittedName>
</protein>
<evidence type="ECO:0000256" key="1">
    <source>
        <dbReference type="SAM" id="MobiDB-lite"/>
    </source>
</evidence>
<keyword evidence="3" id="KW-1185">Reference proteome</keyword>
<evidence type="ECO:0000313" key="2">
    <source>
        <dbReference type="EMBL" id="KAF3040731.1"/>
    </source>
</evidence>
<evidence type="ECO:0000313" key="3">
    <source>
        <dbReference type="Proteomes" id="UP000758155"/>
    </source>
</evidence>
<sequence>MVLKKAGSTGCAYGRNVYYAREGDLEAARRRDKQAEEDLRRMAEKEECERLRAERKSTDDRTSLVKDRVRKTSLAQS</sequence>
<name>A0A9P5C2I4_9PLEO</name>
<accession>A0A9P5C2I4</accession>
<reference evidence="2" key="1">
    <citation type="submission" date="2019-04" db="EMBL/GenBank/DDBJ databases">
        <title>Sequencing of skin fungus with MAO and IRED activity.</title>
        <authorList>
            <person name="Marsaioli A.J."/>
            <person name="Bonatto J.M.C."/>
            <person name="Reis Junior O."/>
        </authorList>
    </citation>
    <scope>NUCLEOTIDE SEQUENCE</scope>
    <source>
        <strain evidence="2">28M1</strain>
    </source>
</reference>